<feature type="region of interest" description="Disordered" evidence="1">
    <location>
        <begin position="224"/>
        <end position="252"/>
    </location>
</feature>
<dbReference type="EMBL" id="CP094669">
    <property type="protein sequence ID" value="UOG76821.1"/>
    <property type="molecule type" value="Genomic_DNA"/>
</dbReference>
<reference evidence="2 3" key="1">
    <citation type="submission" date="2022-03" db="EMBL/GenBank/DDBJ databases">
        <title>Hymenobactersp. isolated from the air.</title>
        <authorList>
            <person name="Won M."/>
            <person name="Kwon S.-W."/>
        </authorList>
    </citation>
    <scope>NUCLEOTIDE SEQUENCE [LARGE SCALE GENOMIC DNA]</scope>
    <source>
        <strain evidence="2 3">KACC 21982</strain>
    </source>
</reference>
<dbReference type="RefSeq" id="WP_243802047.1">
    <property type="nucleotide sequence ID" value="NZ_CP094669.1"/>
</dbReference>
<name>A0ABY4D2Q0_9BACT</name>
<evidence type="ECO:0000256" key="1">
    <source>
        <dbReference type="SAM" id="MobiDB-lite"/>
    </source>
</evidence>
<evidence type="ECO:0000313" key="2">
    <source>
        <dbReference type="EMBL" id="UOG76821.1"/>
    </source>
</evidence>
<feature type="compositionally biased region" description="Polar residues" evidence="1">
    <location>
        <begin position="231"/>
        <end position="252"/>
    </location>
</feature>
<dbReference type="Proteomes" id="UP000831113">
    <property type="component" value="Chromosome"/>
</dbReference>
<proteinExistence type="predicted"/>
<accession>A0ABY4D2Q0</accession>
<protein>
    <submittedName>
        <fullName evidence="2">Uncharacterized protein</fullName>
    </submittedName>
</protein>
<gene>
    <name evidence="2" type="ORF">MTX78_09520</name>
</gene>
<keyword evidence="3" id="KW-1185">Reference proteome</keyword>
<sequence>MEATYPTCHPLFRAFILRAEIIAGRRQEASGVVPMTFEEVQAEVEKIRAAMPALVKLELHVQDECLGPLYSFSYLLHGAKRLICPEGDIELSLSLVELTRSLKQAGLQGYTLPFPMPIIKEWRGEPQNRAELEVVNRELDTMVFDFKSRVKAAIAAVPTPEGRVELVETVLNGFNSLEWIAGNYIGEIVEQAVDEAWEFVSDKHDTLLNELDSLSGVLGDKNQRREASPIPSIQTASKLSPATEVNSDPTKDSQMLVTRRRVVLLHFFRGDLGEAINSPTEAEALFLRYGDKGRDFKTKAGEAVRYWSDAGKIKNVSATQVLNAVVADLKYIKQYLAIEQQAEADKYIRELEGKRKGKQ</sequence>
<evidence type="ECO:0000313" key="3">
    <source>
        <dbReference type="Proteomes" id="UP000831113"/>
    </source>
</evidence>
<organism evidence="2 3">
    <name type="scientific">Hymenobacter tibetensis</name>
    <dbReference type="NCBI Taxonomy" id="497967"/>
    <lineage>
        <taxon>Bacteria</taxon>
        <taxon>Pseudomonadati</taxon>
        <taxon>Bacteroidota</taxon>
        <taxon>Cytophagia</taxon>
        <taxon>Cytophagales</taxon>
        <taxon>Hymenobacteraceae</taxon>
        <taxon>Hymenobacter</taxon>
    </lineage>
</organism>